<name>A0A6G1HUF6_9PEZI</name>
<dbReference type="InterPro" id="IPR054508">
    <property type="entry name" value="PIR1-like_C"/>
</dbReference>
<organism evidence="8 9">
    <name type="scientific">Trichodelitschia bisporula</name>
    <dbReference type="NCBI Taxonomy" id="703511"/>
    <lineage>
        <taxon>Eukaryota</taxon>
        <taxon>Fungi</taxon>
        <taxon>Dikarya</taxon>
        <taxon>Ascomycota</taxon>
        <taxon>Pezizomycotina</taxon>
        <taxon>Dothideomycetes</taxon>
        <taxon>Dothideomycetes incertae sedis</taxon>
        <taxon>Phaeotrichales</taxon>
        <taxon>Phaeotrichaceae</taxon>
        <taxon>Trichodelitschia</taxon>
    </lineage>
</organism>
<comment type="similarity">
    <text evidence="5">Belongs to the PIR protein family.</text>
</comment>
<evidence type="ECO:0000256" key="6">
    <source>
        <dbReference type="SAM" id="SignalP"/>
    </source>
</evidence>
<feature type="signal peptide" evidence="6">
    <location>
        <begin position="1"/>
        <end position="23"/>
    </location>
</feature>
<accession>A0A6G1HUF6</accession>
<evidence type="ECO:0000256" key="4">
    <source>
        <dbReference type="ARBA" id="ARBA00022729"/>
    </source>
</evidence>
<evidence type="ECO:0000313" key="9">
    <source>
        <dbReference type="Proteomes" id="UP000799640"/>
    </source>
</evidence>
<evidence type="ECO:0000256" key="5">
    <source>
        <dbReference type="ARBA" id="ARBA00038219"/>
    </source>
</evidence>
<feature type="domain" description="Cell wall mannoprotein PIR1-like C-terminal" evidence="7">
    <location>
        <begin position="73"/>
        <end position="146"/>
    </location>
</feature>
<keyword evidence="4 6" id="KW-0732">Signal</keyword>
<dbReference type="Proteomes" id="UP000799640">
    <property type="component" value="Unassembled WGS sequence"/>
</dbReference>
<gene>
    <name evidence="8" type="ORF">EJ06DRAFT_522437</name>
</gene>
<dbReference type="EMBL" id="ML996697">
    <property type="protein sequence ID" value="KAF2399554.1"/>
    <property type="molecule type" value="Genomic_DNA"/>
</dbReference>
<evidence type="ECO:0000259" key="7">
    <source>
        <dbReference type="Pfam" id="PF22799"/>
    </source>
</evidence>
<dbReference type="PANTHER" id="PTHR47254">
    <property type="entry name" value="CELL WALL MANNOPROTEIN CIS3-RELATED"/>
    <property type="match status" value="1"/>
</dbReference>
<dbReference type="OrthoDB" id="5415592at2759"/>
<dbReference type="InterPro" id="IPR051153">
    <property type="entry name" value="Yeast_CWMannoprotein_PIR"/>
</dbReference>
<proteinExistence type="inferred from homology"/>
<dbReference type="GO" id="GO:0009277">
    <property type="term" value="C:fungal-type cell wall"/>
    <property type="evidence" value="ECO:0007669"/>
    <property type="project" value="TreeGrafter"/>
</dbReference>
<dbReference type="GO" id="GO:0031505">
    <property type="term" value="P:fungal-type cell wall organization"/>
    <property type="evidence" value="ECO:0007669"/>
    <property type="project" value="TreeGrafter"/>
</dbReference>
<evidence type="ECO:0000256" key="1">
    <source>
        <dbReference type="ARBA" id="ARBA00004191"/>
    </source>
</evidence>
<evidence type="ECO:0000256" key="3">
    <source>
        <dbReference type="ARBA" id="ARBA00022525"/>
    </source>
</evidence>
<comment type="subcellular location">
    <subcellularLocation>
        <location evidence="1">Secreted</location>
        <location evidence="1">Cell wall</location>
    </subcellularLocation>
</comment>
<dbReference type="AlphaFoldDB" id="A0A6G1HUF6"/>
<keyword evidence="3" id="KW-0964">Secreted</keyword>
<evidence type="ECO:0000256" key="2">
    <source>
        <dbReference type="ARBA" id="ARBA00022512"/>
    </source>
</evidence>
<evidence type="ECO:0000313" key="8">
    <source>
        <dbReference type="EMBL" id="KAF2399554.1"/>
    </source>
</evidence>
<keyword evidence="2" id="KW-0134">Cell wall</keyword>
<reference evidence="8" key="1">
    <citation type="journal article" date="2020" name="Stud. Mycol.">
        <title>101 Dothideomycetes genomes: a test case for predicting lifestyles and emergence of pathogens.</title>
        <authorList>
            <person name="Haridas S."/>
            <person name="Albert R."/>
            <person name="Binder M."/>
            <person name="Bloem J."/>
            <person name="Labutti K."/>
            <person name="Salamov A."/>
            <person name="Andreopoulos B."/>
            <person name="Baker S."/>
            <person name="Barry K."/>
            <person name="Bills G."/>
            <person name="Bluhm B."/>
            <person name="Cannon C."/>
            <person name="Castanera R."/>
            <person name="Culley D."/>
            <person name="Daum C."/>
            <person name="Ezra D."/>
            <person name="Gonzalez J."/>
            <person name="Henrissat B."/>
            <person name="Kuo A."/>
            <person name="Liang C."/>
            <person name="Lipzen A."/>
            <person name="Lutzoni F."/>
            <person name="Magnuson J."/>
            <person name="Mondo S."/>
            <person name="Nolan M."/>
            <person name="Ohm R."/>
            <person name="Pangilinan J."/>
            <person name="Park H.-J."/>
            <person name="Ramirez L."/>
            <person name="Alfaro M."/>
            <person name="Sun H."/>
            <person name="Tritt A."/>
            <person name="Yoshinaga Y."/>
            <person name="Zwiers L.-H."/>
            <person name="Turgeon B."/>
            <person name="Goodwin S."/>
            <person name="Spatafora J."/>
            <person name="Crous P."/>
            <person name="Grigoriev I."/>
        </authorList>
    </citation>
    <scope>NUCLEOTIDE SEQUENCE</scope>
    <source>
        <strain evidence="8">CBS 262.69</strain>
    </source>
</reference>
<feature type="chain" id="PRO_5026233702" description="Cell wall mannoprotein PIR1-like C-terminal domain-containing protein" evidence="6">
    <location>
        <begin position="24"/>
        <end position="291"/>
    </location>
</feature>
<dbReference type="Pfam" id="PF22799">
    <property type="entry name" value="PIR1-like_C"/>
    <property type="match status" value="1"/>
</dbReference>
<dbReference type="GO" id="GO:0005199">
    <property type="term" value="F:structural constituent of cell wall"/>
    <property type="evidence" value="ECO:0007669"/>
    <property type="project" value="TreeGrafter"/>
</dbReference>
<keyword evidence="9" id="KW-1185">Reference proteome</keyword>
<sequence length="291" mass="29416">MHLLDPRLLSLAALAAAQGVTQAIPPPGGTPSECSSSHDGTFPLAVVSASNGQPHQKRQQQQKDTLTCTLRDGKLLDSQGRTGYIASNYQFQFDNPPQTGALYTTGFTLCPNGTLGLGPTTTFYQCLSGDFYNLYDRSWAPQCVPIKIVNGSPQPAPPPPPAVVAVDGASSAPTVVAVLEPTGSGGGVAAGAVPVSERMDGQVGASMNPGTDAAPAPTPPPEVIDVIPVPAATETTTDTNIAAILAETGLPATTAIRASAGAGNGTQGGAGRIWVIGLGLHEASVLLSGLC</sequence>
<dbReference type="PANTHER" id="PTHR47254:SF1">
    <property type="entry name" value="CELL WALL MANNOPROTEIN CIS3-RELATED"/>
    <property type="match status" value="1"/>
</dbReference>
<protein>
    <recommendedName>
        <fullName evidence="7">Cell wall mannoprotein PIR1-like C-terminal domain-containing protein</fullName>
    </recommendedName>
</protein>